<keyword evidence="11" id="KW-0472">Membrane</keyword>
<feature type="domain" description="Histidine kinase" evidence="12">
    <location>
        <begin position="274"/>
        <end position="485"/>
    </location>
</feature>
<keyword evidence="15" id="KW-1185">Reference proteome</keyword>
<dbReference type="InterPro" id="IPR036890">
    <property type="entry name" value="HATPase_C_sf"/>
</dbReference>
<comment type="subcellular location">
    <subcellularLocation>
        <location evidence="2">Membrane</location>
    </subcellularLocation>
</comment>
<evidence type="ECO:0000259" key="12">
    <source>
        <dbReference type="PROSITE" id="PS50109"/>
    </source>
</evidence>
<dbReference type="Gene3D" id="3.30.565.10">
    <property type="entry name" value="Histidine kinase-like ATPase, C-terminal domain"/>
    <property type="match status" value="1"/>
</dbReference>
<dbReference type="GO" id="GO:0016301">
    <property type="term" value="F:kinase activity"/>
    <property type="evidence" value="ECO:0007669"/>
    <property type="project" value="UniProtKB-KW"/>
</dbReference>
<evidence type="ECO:0000256" key="4">
    <source>
        <dbReference type="ARBA" id="ARBA00022553"/>
    </source>
</evidence>
<dbReference type="RefSeq" id="WP_264600219.1">
    <property type="nucleotide sequence ID" value="NZ_JAOQNS010000002.1"/>
</dbReference>
<evidence type="ECO:0000256" key="7">
    <source>
        <dbReference type="ARBA" id="ARBA00022777"/>
    </source>
</evidence>
<keyword evidence="6" id="KW-0547">Nucleotide-binding</keyword>
<dbReference type="InterPro" id="IPR003661">
    <property type="entry name" value="HisK_dim/P_dom"/>
</dbReference>
<keyword evidence="11" id="KW-0812">Transmembrane</keyword>
<comment type="catalytic activity">
    <reaction evidence="1">
        <text>ATP + protein L-histidine = ADP + protein N-phospho-L-histidine.</text>
        <dbReference type="EC" id="2.7.13.3"/>
    </reaction>
</comment>
<feature type="region of interest" description="Disordered" evidence="10">
    <location>
        <begin position="479"/>
        <end position="508"/>
    </location>
</feature>
<evidence type="ECO:0000259" key="13">
    <source>
        <dbReference type="PROSITE" id="PS50885"/>
    </source>
</evidence>
<feature type="domain" description="HAMP" evidence="13">
    <location>
        <begin position="205"/>
        <end position="260"/>
    </location>
</feature>
<dbReference type="InterPro" id="IPR004358">
    <property type="entry name" value="Sig_transdc_His_kin-like_C"/>
</dbReference>
<dbReference type="Proteomes" id="UP001209755">
    <property type="component" value="Unassembled WGS sequence"/>
</dbReference>
<dbReference type="PROSITE" id="PS50109">
    <property type="entry name" value="HIS_KIN"/>
    <property type="match status" value="1"/>
</dbReference>
<proteinExistence type="predicted"/>
<keyword evidence="7 14" id="KW-0418">Kinase</keyword>
<feature type="compositionally biased region" description="Gly residues" evidence="10">
    <location>
        <begin position="1"/>
        <end position="11"/>
    </location>
</feature>
<dbReference type="PROSITE" id="PS50885">
    <property type="entry name" value="HAMP"/>
    <property type="match status" value="1"/>
</dbReference>
<feature type="compositionally biased region" description="Basic and acidic residues" evidence="10">
    <location>
        <begin position="480"/>
        <end position="499"/>
    </location>
</feature>
<evidence type="ECO:0000256" key="2">
    <source>
        <dbReference type="ARBA" id="ARBA00004370"/>
    </source>
</evidence>
<protein>
    <recommendedName>
        <fullName evidence="3">histidine kinase</fullName>
        <ecNumber evidence="3">2.7.13.3</ecNumber>
    </recommendedName>
</protein>
<name>A0ABT3H889_9HYPH</name>
<evidence type="ECO:0000256" key="5">
    <source>
        <dbReference type="ARBA" id="ARBA00022679"/>
    </source>
</evidence>
<keyword evidence="8" id="KW-0067">ATP-binding</keyword>
<feature type="transmembrane region" description="Helical" evidence="11">
    <location>
        <begin position="184"/>
        <end position="207"/>
    </location>
</feature>
<dbReference type="InterPro" id="IPR005467">
    <property type="entry name" value="His_kinase_dom"/>
</dbReference>
<dbReference type="Gene3D" id="6.10.340.10">
    <property type="match status" value="1"/>
</dbReference>
<dbReference type="InterPro" id="IPR003594">
    <property type="entry name" value="HATPase_dom"/>
</dbReference>
<dbReference type="PANTHER" id="PTHR43065">
    <property type="entry name" value="SENSOR HISTIDINE KINASE"/>
    <property type="match status" value="1"/>
</dbReference>
<evidence type="ECO:0000256" key="1">
    <source>
        <dbReference type="ARBA" id="ARBA00000085"/>
    </source>
</evidence>
<evidence type="ECO:0000313" key="15">
    <source>
        <dbReference type="Proteomes" id="UP001209755"/>
    </source>
</evidence>
<dbReference type="EC" id="2.7.13.3" evidence="3"/>
<evidence type="ECO:0000256" key="6">
    <source>
        <dbReference type="ARBA" id="ARBA00022741"/>
    </source>
</evidence>
<evidence type="ECO:0000256" key="9">
    <source>
        <dbReference type="ARBA" id="ARBA00023012"/>
    </source>
</evidence>
<dbReference type="PRINTS" id="PR00344">
    <property type="entry name" value="BCTRLSENSOR"/>
</dbReference>
<evidence type="ECO:0000256" key="11">
    <source>
        <dbReference type="SAM" id="Phobius"/>
    </source>
</evidence>
<sequence>MDAGADNGGQRGTATSAGPEGLRAGGRHRTGLSGKLLFLTILFVMLSEVLIYVPSVANFRDGWLRDRLTMAGITAVFLHGERSFDRATQDKLLEASGALAIAGYDGERRRLIAATTMPPEVDSHIDMRDMDPWTSVAETFETLVFGGDRTLRVVGAPAMGEGFVEILIRDAPLREAMLTFSRNILALSLIISAITATLVYLSLRWLFVRPMQRLTRAMAEFSDDPENADTVIAPSGRADEIGDAELRLAAMQRELVKTLHQKRRLADLGLAVSKINHDLRNILASAQLFSDRLGTLEDPTVQRVTPKIVGALDRAIGYTRSVLEYGRAGEATPERRLIRLSHLVDDVGDLLGVAGSETIEWTNAVAPELEIDADPDQLFRVLMNLCRNAVQVLDGKGDPTLVRRLEVGARRGDGATLIQVRDTGPGVPEQLRPTLFQAFSATARKGGTGLGLAIAAELVRAHGGTISLTDAGPGACFEIRIPDRGRNGGKNGTRERGRPDNGQNGKAG</sequence>
<organism evidence="14 15">
    <name type="scientific">Rhodobium gokarnense</name>
    <dbReference type="NCBI Taxonomy" id="364296"/>
    <lineage>
        <taxon>Bacteria</taxon>
        <taxon>Pseudomonadati</taxon>
        <taxon>Pseudomonadota</taxon>
        <taxon>Alphaproteobacteria</taxon>
        <taxon>Hyphomicrobiales</taxon>
        <taxon>Rhodobiaceae</taxon>
        <taxon>Rhodobium</taxon>
    </lineage>
</organism>
<dbReference type="SMART" id="SM00388">
    <property type="entry name" value="HisKA"/>
    <property type="match status" value="1"/>
</dbReference>
<keyword evidence="4" id="KW-0597">Phosphoprotein</keyword>
<dbReference type="CDD" id="cd00075">
    <property type="entry name" value="HATPase"/>
    <property type="match status" value="1"/>
</dbReference>
<comment type="caution">
    <text evidence="14">The sequence shown here is derived from an EMBL/GenBank/DDBJ whole genome shotgun (WGS) entry which is preliminary data.</text>
</comment>
<keyword evidence="5" id="KW-0808">Transferase</keyword>
<gene>
    <name evidence="14" type="ORF">M2319_000873</name>
</gene>
<feature type="transmembrane region" description="Helical" evidence="11">
    <location>
        <begin position="36"/>
        <end position="57"/>
    </location>
</feature>
<dbReference type="SUPFAM" id="SSF55874">
    <property type="entry name" value="ATPase domain of HSP90 chaperone/DNA topoisomerase II/histidine kinase"/>
    <property type="match status" value="1"/>
</dbReference>
<keyword evidence="9" id="KW-0902">Two-component regulatory system</keyword>
<evidence type="ECO:0000256" key="8">
    <source>
        <dbReference type="ARBA" id="ARBA00022840"/>
    </source>
</evidence>
<dbReference type="EMBL" id="JAOQNS010000002">
    <property type="protein sequence ID" value="MCW2306554.1"/>
    <property type="molecule type" value="Genomic_DNA"/>
</dbReference>
<evidence type="ECO:0000256" key="3">
    <source>
        <dbReference type="ARBA" id="ARBA00012438"/>
    </source>
</evidence>
<dbReference type="PANTHER" id="PTHR43065:SF10">
    <property type="entry name" value="PEROXIDE STRESS-ACTIVATED HISTIDINE KINASE MAK3"/>
    <property type="match status" value="1"/>
</dbReference>
<dbReference type="InterPro" id="IPR003660">
    <property type="entry name" value="HAMP_dom"/>
</dbReference>
<accession>A0ABT3H889</accession>
<reference evidence="15" key="1">
    <citation type="submission" date="2023-07" db="EMBL/GenBank/DDBJ databases">
        <title>Genome sequencing of Purple Non-Sulfur Bacteria from various extreme environments.</title>
        <authorList>
            <person name="Mayer M."/>
        </authorList>
    </citation>
    <scope>NUCLEOTIDE SEQUENCE [LARGE SCALE GENOMIC DNA]</scope>
    <source>
        <strain evidence="15">DSM 17935</strain>
    </source>
</reference>
<feature type="region of interest" description="Disordered" evidence="10">
    <location>
        <begin position="1"/>
        <end position="26"/>
    </location>
</feature>
<evidence type="ECO:0000313" key="14">
    <source>
        <dbReference type="EMBL" id="MCW2306554.1"/>
    </source>
</evidence>
<dbReference type="SMART" id="SM00387">
    <property type="entry name" value="HATPase_c"/>
    <property type="match status" value="1"/>
</dbReference>
<evidence type="ECO:0000256" key="10">
    <source>
        <dbReference type="SAM" id="MobiDB-lite"/>
    </source>
</evidence>
<dbReference type="Pfam" id="PF02518">
    <property type="entry name" value="HATPase_c"/>
    <property type="match status" value="1"/>
</dbReference>
<keyword evidence="11" id="KW-1133">Transmembrane helix</keyword>